<dbReference type="FunFam" id="3.20.20.80:FF:000080">
    <property type="entry name" value="Beta-glucuronidase UidA"/>
    <property type="match status" value="1"/>
</dbReference>
<dbReference type="Pfam" id="PF00703">
    <property type="entry name" value="Glyco_hydro_2"/>
    <property type="match status" value="1"/>
</dbReference>
<dbReference type="GO" id="GO:0005975">
    <property type="term" value="P:carbohydrate metabolic process"/>
    <property type="evidence" value="ECO:0007669"/>
    <property type="project" value="InterPro"/>
</dbReference>
<dbReference type="Gene3D" id="3.20.20.80">
    <property type="entry name" value="Glycosidases"/>
    <property type="match status" value="1"/>
</dbReference>
<dbReference type="SUPFAM" id="SSF51445">
    <property type="entry name" value="(Trans)glycosidases"/>
    <property type="match status" value="1"/>
</dbReference>
<evidence type="ECO:0000256" key="6">
    <source>
        <dbReference type="RuleBase" id="RU361154"/>
    </source>
</evidence>
<dbReference type="InterPro" id="IPR006102">
    <property type="entry name" value="Ig-like_GH2"/>
</dbReference>
<dbReference type="InterPro" id="IPR017853">
    <property type="entry name" value="GH"/>
</dbReference>
<dbReference type="SUPFAM" id="SSF49303">
    <property type="entry name" value="beta-Galactosidase/glucuronidase domain"/>
    <property type="match status" value="1"/>
</dbReference>
<comment type="similarity">
    <text evidence="1 6">Belongs to the glycosyl hydrolase 2 family.</text>
</comment>
<gene>
    <name evidence="10" type="primary">uidA</name>
    <name evidence="10" type="ORF">H9911_08880</name>
</gene>
<dbReference type="InterPro" id="IPR006104">
    <property type="entry name" value="Glyco_hydro_2_N"/>
</dbReference>
<evidence type="ECO:0000259" key="8">
    <source>
        <dbReference type="Pfam" id="PF02836"/>
    </source>
</evidence>
<sequence>MLYPKINDARTVMDLSGIWDFKLDDGKGFEEKWMEEPLADPVQVAVPASYNDQIEGVGYRDHCGWAFYQKEIEIPKILLSQRVVLRFGAVTHSAKVYLNGELVCEHQGGFLPFEAEINHLVQPGKNLLCVAVDNRVNYSTLPIGNEVGAAFFGSDLPDIPSVNETVQKPHNAPNFDFFNYAGINRPVKIYTTPKAYIRDIVLVPELKDGEAKVHYRVECAGDAGEDSGEVTVRFFDEEGEEAACARGSEGTVLIENPHLWQPGNAYLYTAKAEYGEDMYEEKFGVRSIEIRGTQFLINGEPFYFKGFGKHEDSEVHGRGINEPMNVKDLSLMKWLGANSFRTSHYPYAEEMLDLCDREGIVVIDETTAVGLNFGWNDEGYAKFHTKEHHEQVIRDLIARDKNHPCVAVWSIANEPDTEKQPQAAHDYFMPLYHLAHECDPQDRPVTLVICQNDYTRDITAPEMDIICANRYYGWYVFGGDLDAAERAMRTEMKYWEKLGKPWMLTEYGADTVAGLHKATGNMFSEEYQVDYYKTINKVLDECGFVVGEHAWNFADFATIQGTLRVDGNKKGLFTRERRPKLAAHYFRHRWHEVPDFGYKG</sequence>
<evidence type="ECO:0000256" key="5">
    <source>
        <dbReference type="ARBA" id="ARBA00023295"/>
    </source>
</evidence>
<dbReference type="EC" id="3.2.1.31" evidence="2"/>
<dbReference type="Gene3D" id="2.60.120.260">
    <property type="entry name" value="Galactose-binding domain-like"/>
    <property type="match status" value="1"/>
</dbReference>
<dbReference type="PANTHER" id="PTHR10066:SF67">
    <property type="entry name" value="BETA-GLUCURONIDASE"/>
    <property type="match status" value="1"/>
</dbReference>
<dbReference type="GO" id="GO:0030246">
    <property type="term" value="F:carbohydrate binding"/>
    <property type="evidence" value="ECO:0007669"/>
    <property type="project" value="TreeGrafter"/>
</dbReference>
<dbReference type="Pfam" id="PF02836">
    <property type="entry name" value="Glyco_hydro_2_C"/>
    <property type="match status" value="1"/>
</dbReference>
<dbReference type="GO" id="GO:0019391">
    <property type="term" value="P:glucuronoside catabolic process"/>
    <property type="evidence" value="ECO:0007669"/>
    <property type="project" value="TreeGrafter"/>
</dbReference>
<dbReference type="SUPFAM" id="SSF49785">
    <property type="entry name" value="Galactose-binding domain-like"/>
    <property type="match status" value="1"/>
</dbReference>
<evidence type="ECO:0000256" key="4">
    <source>
        <dbReference type="ARBA" id="ARBA00022801"/>
    </source>
</evidence>
<dbReference type="EMBL" id="DWUV01000169">
    <property type="protein sequence ID" value="HJD34638.1"/>
    <property type="molecule type" value="Genomic_DNA"/>
</dbReference>
<organism evidence="10 11">
    <name type="scientific">Candidatus Mediterraneibacter tabaqchaliae</name>
    <dbReference type="NCBI Taxonomy" id="2838689"/>
    <lineage>
        <taxon>Bacteria</taxon>
        <taxon>Bacillati</taxon>
        <taxon>Bacillota</taxon>
        <taxon>Clostridia</taxon>
        <taxon>Lachnospirales</taxon>
        <taxon>Lachnospiraceae</taxon>
        <taxon>Mediterraneibacter</taxon>
    </lineage>
</organism>
<dbReference type="GO" id="GO:0004566">
    <property type="term" value="F:beta-glucuronidase activity"/>
    <property type="evidence" value="ECO:0007669"/>
    <property type="project" value="UniProtKB-EC"/>
</dbReference>
<dbReference type="PANTHER" id="PTHR10066">
    <property type="entry name" value="BETA-GLUCURONIDASE"/>
    <property type="match status" value="1"/>
</dbReference>
<feature type="domain" description="Glycoside hydrolase family 2 catalytic" evidence="8">
    <location>
        <begin position="288"/>
        <end position="593"/>
    </location>
</feature>
<dbReference type="PROSITE" id="PS00608">
    <property type="entry name" value="GLYCOSYL_HYDROL_F2_2"/>
    <property type="match status" value="1"/>
</dbReference>
<evidence type="ECO:0000259" key="9">
    <source>
        <dbReference type="Pfam" id="PF02837"/>
    </source>
</evidence>
<dbReference type="Pfam" id="PF02837">
    <property type="entry name" value="Glyco_hydro_2_N"/>
    <property type="match status" value="1"/>
</dbReference>
<keyword evidence="4 6" id="KW-0378">Hydrolase</keyword>
<evidence type="ECO:0000256" key="3">
    <source>
        <dbReference type="ARBA" id="ARBA00016205"/>
    </source>
</evidence>
<evidence type="ECO:0000313" key="10">
    <source>
        <dbReference type="EMBL" id="HJD34638.1"/>
    </source>
</evidence>
<proteinExistence type="inferred from homology"/>
<dbReference type="Gene3D" id="2.60.40.10">
    <property type="entry name" value="Immunoglobulins"/>
    <property type="match status" value="1"/>
</dbReference>
<dbReference type="InterPro" id="IPR013783">
    <property type="entry name" value="Ig-like_fold"/>
</dbReference>
<dbReference type="InterPro" id="IPR008979">
    <property type="entry name" value="Galactose-bd-like_sf"/>
</dbReference>
<evidence type="ECO:0000256" key="2">
    <source>
        <dbReference type="ARBA" id="ARBA00012761"/>
    </source>
</evidence>
<evidence type="ECO:0000259" key="7">
    <source>
        <dbReference type="Pfam" id="PF00703"/>
    </source>
</evidence>
<dbReference type="InterPro" id="IPR036156">
    <property type="entry name" value="Beta-gal/glucu_dom_sf"/>
</dbReference>
<comment type="caution">
    <text evidence="10">The sequence shown here is derived from an EMBL/GenBank/DDBJ whole genome shotgun (WGS) entry which is preliminary data.</text>
</comment>
<dbReference type="InterPro" id="IPR023230">
    <property type="entry name" value="Glyco_hydro_2_CS"/>
</dbReference>
<dbReference type="Proteomes" id="UP000823897">
    <property type="component" value="Unassembled WGS sequence"/>
</dbReference>
<protein>
    <recommendedName>
        <fullName evidence="3">Beta-glucuronidase</fullName>
        <ecNumber evidence="2">3.2.1.31</ecNumber>
    </recommendedName>
</protein>
<reference evidence="10" key="2">
    <citation type="submission" date="2021-04" db="EMBL/GenBank/DDBJ databases">
        <authorList>
            <person name="Gilroy R."/>
        </authorList>
    </citation>
    <scope>NUCLEOTIDE SEQUENCE</scope>
    <source>
        <strain evidence="10">ChiGjej3B3-11674</strain>
    </source>
</reference>
<accession>A0A9D2R6Y4</accession>
<evidence type="ECO:0000256" key="1">
    <source>
        <dbReference type="ARBA" id="ARBA00007401"/>
    </source>
</evidence>
<name>A0A9D2R6Y4_9FIRM</name>
<feature type="domain" description="Glycoside hydrolase family 2 immunoglobulin-like beta-sandwich" evidence="7">
    <location>
        <begin position="195"/>
        <end position="286"/>
    </location>
</feature>
<dbReference type="InterPro" id="IPR006101">
    <property type="entry name" value="Glyco_hydro_2"/>
</dbReference>
<dbReference type="PROSITE" id="PS00719">
    <property type="entry name" value="GLYCOSYL_HYDROL_F2_1"/>
    <property type="match status" value="1"/>
</dbReference>
<dbReference type="NCBIfam" id="NF007538">
    <property type="entry name" value="PRK10150.1"/>
    <property type="match status" value="1"/>
</dbReference>
<keyword evidence="5 6" id="KW-0326">Glycosidase</keyword>
<dbReference type="InterPro" id="IPR006103">
    <property type="entry name" value="Glyco_hydro_2_cat"/>
</dbReference>
<dbReference type="AlphaFoldDB" id="A0A9D2R6Y4"/>
<feature type="domain" description="Glycosyl hydrolases family 2 sugar binding" evidence="9">
    <location>
        <begin position="14"/>
        <end position="193"/>
    </location>
</feature>
<dbReference type="InterPro" id="IPR023232">
    <property type="entry name" value="Glyco_hydro_2_AS"/>
</dbReference>
<reference evidence="10" key="1">
    <citation type="journal article" date="2021" name="PeerJ">
        <title>Extensive microbial diversity within the chicken gut microbiome revealed by metagenomics and culture.</title>
        <authorList>
            <person name="Gilroy R."/>
            <person name="Ravi A."/>
            <person name="Getino M."/>
            <person name="Pursley I."/>
            <person name="Horton D.L."/>
            <person name="Alikhan N.F."/>
            <person name="Baker D."/>
            <person name="Gharbi K."/>
            <person name="Hall N."/>
            <person name="Watson M."/>
            <person name="Adriaenssens E.M."/>
            <person name="Foster-Nyarko E."/>
            <person name="Jarju S."/>
            <person name="Secka A."/>
            <person name="Antonio M."/>
            <person name="Oren A."/>
            <person name="Chaudhuri R.R."/>
            <person name="La Ragione R."/>
            <person name="Hildebrand F."/>
            <person name="Pallen M.J."/>
        </authorList>
    </citation>
    <scope>NUCLEOTIDE SEQUENCE</scope>
    <source>
        <strain evidence="10">ChiGjej3B3-11674</strain>
    </source>
</reference>
<dbReference type="PRINTS" id="PR00132">
    <property type="entry name" value="GLHYDRLASE2"/>
</dbReference>
<evidence type="ECO:0000313" key="11">
    <source>
        <dbReference type="Proteomes" id="UP000823897"/>
    </source>
</evidence>